<feature type="region of interest" description="Disordered" evidence="2">
    <location>
        <begin position="229"/>
        <end position="268"/>
    </location>
</feature>
<feature type="compositionally biased region" description="Acidic residues" evidence="2">
    <location>
        <begin position="252"/>
        <end position="268"/>
    </location>
</feature>
<evidence type="ECO:0000313" key="3">
    <source>
        <dbReference type="EMBL" id="QWV60986.1"/>
    </source>
</evidence>
<comment type="similarity">
    <text evidence="1">Belongs to the TIC214 family.</text>
</comment>
<reference evidence="3" key="1">
    <citation type="submission" date="2021-05" db="EMBL/GenBank/DDBJ databases">
        <title>Plastid genome structure and phylogenetic position of Syringodium isoetifolium (Aschers.) Dandy.</title>
        <authorList>
            <person name="Ruan Y."/>
            <person name="Zhang S."/>
            <person name="Yu S."/>
        </authorList>
    </citation>
    <scope>NUCLEOTIDE SEQUENCE</scope>
</reference>
<dbReference type="GO" id="GO:0009706">
    <property type="term" value="C:chloroplast inner membrane"/>
    <property type="evidence" value="ECO:0007669"/>
    <property type="project" value="UniProtKB-SubCell"/>
</dbReference>
<proteinExistence type="inferred from homology"/>
<keyword evidence="1" id="KW-1133">Transmembrane helix</keyword>
<protein>
    <recommendedName>
        <fullName evidence="1">Protein TIC 214</fullName>
    </recommendedName>
    <alternativeName>
        <fullName evidence="1">Translocon at the inner envelope membrane of chloroplasts 214</fullName>
    </alternativeName>
</protein>
<keyword evidence="1" id="KW-1001">Plastid inner membrane</keyword>
<accession>A0A8F2Q197</accession>
<sequence>MMKIINSVVVVGLYYGFLTTFSIGPSSIFLLRDRVMEEGTEKEISATTGFITGQLVMFISIYYAPLHLALGRPHTITVLILPYLLFHFFWNNQKNFFDYRSTTKNSMRNLSILCVFLNNLIFQLCNHFILPSSTLSRLVNIYMFRCNNKMLFVTSGFVGWLMGHILFIKWVEFVLFWIRQNRFIRSNKSELKNSLARIFSILLFITCIYYLGRMPLPIVTNKLQKEISETEEKRESEEESDVETTYQNKTEETEEELEESGEELEESGEEVQVIHYTMENLGEQNRYRCTLEFQNRKKECPFWFEKSIVTFFFDSKRWSRPLLKNNRFETVVPNQVSQYFFYICPSDGKQKISFTYPPSLSTFSQMIDQERSLYMTEKEYHESDNLYSRWVSANEQKKHNLSNELINRIKTLEKQTEFFVLDVLEKRIRLYKDENKEGYLPKKYDPFLNGPYRGKIEKLDSSSIEINDLLTSTQNSIKTKTVWLNINKILGIFINNPFMMNFVDKKSLSTYIDNSLNSRRPIIDSDSKNKTKFSKFLFNVVTNDSNDKTIRNNKFVSIKEISKKVPFPQKLTKNFELFEFDEMEDENPEESEIGYPIRSRKSKPVIIYTERDQDINDGDPVEEVYVIRYSQQSDFRRNIIMGSMRAQRRKTVIWEIFQANTHSPLFLDQMDKNAFFSFDLYKIKNLIFENWVGKKSEIGNSSYEEEETEESLIRTNQEGRGINKSNQEGLIISEIWDNIIFAQQIRGLLLLTQSIFRKYITLPFLIIIKNIGRILLWQVPEWREDFRDWNKERHIKCTYNGVQLSETEFPKDWLTDGIQIKILFPFRLKPWQGSEIRSRRTDTMKTKSKQNHSSFLTIRGTETETLFGSPRKESPFFDFFEPIFKELKKKIIKKKKVILKTKIKRFLSTSNEKRKWAVKIILIIKRIMKELEKINSILLFELNKIKKYVPVENNKNSVISNNKNTQELVIGIRPTNWENYSSVEKKMKDLVDRTITTRNQIEQIKKEKQKIVITPDRNLISPNKNNFNDKKYKNIWQIFKKGNIRLLRKLRHFIYFFNEKVYIDIFIYIINTLGINVRIFIESIKKKINNSIYNDKTNKKQLSIDETNQNKMQFIFTIKKNKSFYNISNKNANPYSNLSSLSQAYVFYNISQTQQISNNSRLRSILQYNGTHLFLKNVVKDYCETQGIFDYKSKHKKTDNYNYKTNEWKNWLKTHYQYNLSQIKWSQLVPQKWRKEVNQYYTNKDSIKRNSYKKEKDSLIHYRKQKYDRMNCFMDKKEKWKKKYGYDFLVQKYISHKYINYKNERDSYIYESPLEINKNKEIPYLYNFNIWKPQSFYALMDINLGDYLGKKSIKKNLERKYLNCKIFDFLIRKNINIDTWTNMCTGININKNTKTRINSYKKIYNKDISSLTIHQKKIKKSKPNQKRNFFDWMGMNREKLYPRISNLEPKFLSEIGILYDTYNTYKIKPWIVPIKLLLLNFDVNKNSSQNKNTNRKQKKDPYIKKREDFELENRKQEKKQQLGQVDLESKVLNRNKRKNIAEDYKKLNIKEHRKKDQYKNNKTAELEFFLKKHFLFQIRWDNSLPEKITKNIWVYCFILRVVNPKEITIASVKKGEMNLDVMLIEKDLSFTELINKGILILEPIRLFMEWDDKFILYQIMNIYVLNKNKYQTNRKYIKTKYVDTNYFEKSITQWHQSIFMNKNHYDFFVPEQIISTRHRRKLRILNCLNSWNRNVVNGISLFGNENSVKNCGQFINKDKYLHTNINNLIKLKLFIWPNYRLEDLACMNRYWFNTNNGSRFTMSRIHMYPRF</sequence>
<keyword evidence="1 3" id="KW-0150">Chloroplast</keyword>
<feature type="transmembrane region" description="Helical" evidence="1">
    <location>
        <begin position="110"/>
        <end position="130"/>
    </location>
</feature>
<evidence type="ECO:0000256" key="2">
    <source>
        <dbReference type="SAM" id="MobiDB-lite"/>
    </source>
</evidence>
<gene>
    <name evidence="3" type="primary">ycf1</name>
    <name evidence="1" type="synonym">TIC214</name>
</gene>
<dbReference type="GO" id="GO:0015031">
    <property type="term" value="P:protein transport"/>
    <property type="evidence" value="ECO:0007669"/>
    <property type="project" value="UniProtKB-KW"/>
</dbReference>
<keyword evidence="1" id="KW-0812">Transmembrane</keyword>
<name>A0A8F2Q197_9LILI</name>
<keyword evidence="1" id="KW-0813">Transport</keyword>
<dbReference type="PANTHER" id="PTHR33163">
    <property type="entry name" value="PROTEIN TIC 214-RELATED"/>
    <property type="match status" value="1"/>
</dbReference>
<comment type="subunit">
    <text evidence="1">Part of the Tic complex.</text>
</comment>
<comment type="subcellular location">
    <subcellularLocation>
        <location evidence="1">Plastid</location>
        <location evidence="1">Chloroplast inner membrane</location>
    </subcellularLocation>
</comment>
<feature type="transmembrane region" description="Helical" evidence="1">
    <location>
        <begin position="150"/>
        <end position="175"/>
    </location>
</feature>
<organism evidence="3">
    <name type="scientific">Syringodium isoetifolium</name>
    <dbReference type="NCBI Taxonomy" id="55323"/>
    <lineage>
        <taxon>Eukaryota</taxon>
        <taxon>Viridiplantae</taxon>
        <taxon>Streptophyta</taxon>
        <taxon>Embryophyta</taxon>
        <taxon>Tracheophyta</taxon>
        <taxon>Spermatophyta</taxon>
        <taxon>Magnoliopsida</taxon>
        <taxon>Liliopsida</taxon>
        <taxon>Cymodoceaceae</taxon>
        <taxon>Syringodium</taxon>
    </lineage>
</organism>
<feature type="transmembrane region" description="Helical" evidence="1">
    <location>
        <begin position="195"/>
        <end position="212"/>
    </location>
</feature>
<keyword evidence="1 3" id="KW-0934">Plastid</keyword>
<comment type="function">
    <text evidence="1">Involved in protein precursor import into chloroplasts. May be part of an intermediate translocation complex acting as a protein-conducting channel at the inner envelope.</text>
</comment>
<dbReference type="EMBL" id="MZ325253">
    <property type="protein sequence ID" value="QWV60986.1"/>
    <property type="molecule type" value="Genomic_DNA"/>
</dbReference>
<geneLocation type="chloroplast" evidence="3"/>
<keyword evidence="1" id="KW-0472">Membrane</keyword>
<keyword evidence="1" id="KW-0653">Protein transport</keyword>
<dbReference type="InterPro" id="IPR008896">
    <property type="entry name" value="TIC214"/>
</dbReference>
<dbReference type="Pfam" id="PF05758">
    <property type="entry name" value="Ycf1"/>
    <property type="match status" value="2"/>
</dbReference>
<feature type="transmembrane region" description="Helical" evidence="1">
    <location>
        <begin position="44"/>
        <end position="64"/>
    </location>
</feature>
<feature type="transmembrane region" description="Helical" evidence="1">
    <location>
        <begin position="70"/>
        <end position="90"/>
    </location>
</feature>
<evidence type="ECO:0000256" key="1">
    <source>
        <dbReference type="RuleBase" id="RU364085"/>
    </source>
</evidence>
<feature type="transmembrane region" description="Helical" evidence="1">
    <location>
        <begin position="12"/>
        <end position="32"/>
    </location>
</feature>
<dbReference type="PANTHER" id="PTHR33163:SF40">
    <property type="entry name" value="PROTEIN TIC 214"/>
    <property type="match status" value="1"/>
</dbReference>